<evidence type="ECO:0000256" key="7">
    <source>
        <dbReference type="RuleBase" id="RU366065"/>
    </source>
</evidence>
<comment type="similarity">
    <text evidence="6">Belongs to the TRAPP small subunits family. TRAPPC4 subfamily.</text>
</comment>
<dbReference type="EMBL" id="WNWQ01000684">
    <property type="protein sequence ID" value="KAE9964613.1"/>
    <property type="molecule type" value="Genomic_DNA"/>
</dbReference>
<evidence type="ECO:0000256" key="1">
    <source>
        <dbReference type="ARBA" id="ARBA00004555"/>
    </source>
</evidence>
<dbReference type="InterPro" id="IPR007233">
    <property type="entry name" value="TRAPPC"/>
</dbReference>
<dbReference type="Proteomes" id="UP000447873">
    <property type="component" value="Unassembled WGS sequence"/>
</dbReference>
<dbReference type="SUPFAM" id="SSF64356">
    <property type="entry name" value="SNARE-like"/>
    <property type="match status" value="1"/>
</dbReference>
<evidence type="ECO:0000256" key="2">
    <source>
        <dbReference type="ARBA" id="ARBA00022448"/>
    </source>
</evidence>
<accession>A0A8H3YM01</accession>
<dbReference type="SMART" id="SM01399">
    <property type="entry name" value="Sybindin"/>
    <property type="match status" value="1"/>
</dbReference>
<comment type="caution">
    <text evidence="8">The sequence shown here is derived from an EMBL/GenBank/DDBJ whole genome shotgun (WGS) entry which is preliminary data.</text>
</comment>
<keyword evidence="2 7" id="KW-0813">Transport</keyword>
<dbReference type="GO" id="GO:0030008">
    <property type="term" value="C:TRAPP complex"/>
    <property type="evidence" value="ECO:0007669"/>
    <property type="project" value="UniProtKB-UniRule"/>
</dbReference>
<evidence type="ECO:0000313" key="9">
    <source>
        <dbReference type="EMBL" id="KAE9981287.1"/>
    </source>
</evidence>
<proteinExistence type="inferred from homology"/>
<dbReference type="CDD" id="cd14856">
    <property type="entry name" value="TRAPPC4_synbindin"/>
    <property type="match status" value="1"/>
</dbReference>
<keyword evidence="3 7" id="KW-0256">Endoplasmic reticulum</keyword>
<evidence type="ECO:0000256" key="6">
    <source>
        <dbReference type="ARBA" id="ARBA00038179"/>
    </source>
</evidence>
<evidence type="ECO:0000313" key="10">
    <source>
        <dbReference type="Proteomes" id="UP000433883"/>
    </source>
</evidence>
<dbReference type="GO" id="GO:0005783">
    <property type="term" value="C:endoplasmic reticulum"/>
    <property type="evidence" value="ECO:0007669"/>
    <property type="project" value="UniProtKB-SubCell"/>
</dbReference>
<dbReference type="AlphaFoldDB" id="A0A8H3YM01"/>
<dbReference type="Proteomes" id="UP000433883">
    <property type="component" value="Unassembled WGS sequence"/>
</dbReference>
<protein>
    <recommendedName>
        <fullName evidence="7">Trafficking protein particle complex subunit</fullName>
    </recommendedName>
</protein>
<comment type="subcellular location">
    <subcellularLocation>
        <location evidence="7">Endoplasmic reticulum</location>
    </subcellularLocation>
    <subcellularLocation>
        <location evidence="7">Golgi apparatus</location>
        <location evidence="7">cis-Golgi network</location>
    </subcellularLocation>
    <subcellularLocation>
        <location evidence="1">Golgi apparatus</location>
    </subcellularLocation>
</comment>
<keyword evidence="5 7" id="KW-0333">Golgi apparatus</keyword>
<keyword evidence="4 7" id="KW-0931">ER-Golgi transport</keyword>
<gene>
    <name evidence="8" type="ORF">BLS_008198</name>
    <name evidence="9" type="ORF">EG328_011748</name>
</gene>
<dbReference type="Pfam" id="PF04099">
    <property type="entry name" value="Sybindin"/>
    <property type="match status" value="1"/>
</dbReference>
<dbReference type="GO" id="GO:0006888">
    <property type="term" value="P:endoplasmic reticulum to Golgi vesicle-mediated transport"/>
    <property type="evidence" value="ECO:0007669"/>
    <property type="project" value="UniProtKB-UniRule"/>
</dbReference>
<evidence type="ECO:0000256" key="3">
    <source>
        <dbReference type="ARBA" id="ARBA00022824"/>
    </source>
</evidence>
<evidence type="ECO:0000313" key="11">
    <source>
        <dbReference type="Proteomes" id="UP000447873"/>
    </source>
</evidence>
<dbReference type="Gene3D" id="3.30.450.70">
    <property type="match status" value="1"/>
</dbReference>
<dbReference type="GO" id="GO:0005794">
    <property type="term" value="C:Golgi apparatus"/>
    <property type="evidence" value="ECO:0007669"/>
    <property type="project" value="UniProtKB-SubCell"/>
</dbReference>
<reference evidence="8 10" key="1">
    <citation type="submission" date="2019-11" db="EMBL/GenBank/DDBJ databases">
        <title>Venturia inaequalis Genome Resource.</title>
        <authorList>
            <person name="Lichtner F.J."/>
        </authorList>
    </citation>
    <scope>NUCLEOTIDE SEQUENCE [LARGE SCALE GENOMIC DNA]</scope>
    <source>
        <strain evidence="9 11">120213</strain>
        <strain evidence="8">Bline_iso_100314</strain>
    </source>
</reference>
<dbReference type="EMBL" id="WNWS01000091">
    <property type="protein sequence ID" value="KAE9981287.1"/>
    <property type="molecule type" value="Genomic_DNA"/>
</dbReference>
<dbReference type="FunFam" id="3.30.450.70:FF:000007">
    <property type="entry name" value="Putative sybindin-like family protein"/>
    <property type="match status" value="1"/>
</dbReference>
<evidence type="ECO:0000313" key="8">
    <source>
        <dbReference type="EMBL" id="KAE9964613.1"/>
    </source>
</evidence>
<organism evidence="8 10">
    <name type="scientific">Venturia inaequalis</name>
    <name type="common">Apple scab fungus</name>
    <dbReference type="NCBI Taxonomy" id="5025"/>
    <lineage>
        <taxon>Eukaryota</taxon>
        <taxon>Fungi</taxon>
        <taxon>Dikarya</taxon>
        <taxon>Ascomycota</taxon>
        <taxon>Pezizomycotina</taxon>
        <taxon>Dothideomycetes</taxon>
        <taxon>Pleosporomycetidae</taxon>
        <taxon>Venturiales</taxon>
        <taxon>Venturiaceae</taxon>
        <taxon>Venturia</taxon>
    </lineage>
</organism>
<evidence type="ECO:0000256" key="5">
    <source>
        <dbReference type="ARBA" id="ARBA00023034"/>
    </source>
</evidence>
<name>A0A8H3YM01_VENIN</name>
<dbReference type="PANTHER" id="PTHR23249:SF15">
    <property type="entry name" value="TRAFFICKING PROTEIN PARTICLE COMPLEX SUBUNIT 4"/>
    <property type="match status" value="1"/>
</dbReference>
<dbReference type="InterPro" id="IPR011012">
    <property type="entry name" value="Longin-like_dom_sf"/>
</dbReference>
<comment type="subunit">
    <text evidence="7">Part of the multisubunit transport protein particle (TRAPP) complex.</text>
</comment>
<dbReference type="PANTHER" id="PTHR23249">
    <property type="entry name" value="TRAFFICKING PROTEIN PARTICLE COMPLEX SUBUNIT"/>
    <property type="match status" value="1"/>
</dbReference>
<evidence type="ECO:0000256" key="4">
    <source>
        <dbReference type="ARBA" id="ARBA00022892"/>
    </source>
</evidence>
<sequence length="212" mass="23446">MKTSVAEHQHYPTKAGDLAHTQPNSYKDISYRLSTAPERTPQAPILRAVQSYLGTMVVFALLIINKAGGLVYNRTFHPGLNTLSSNDLLILAGTFHGVHAITASLIPHSLHPSNNLPPSTSQNTASQNFPIKATGLEVLESSHFRLTCFQTLTGTKFLLLTEPAQPNVDVVIRRVYELYADFVMKNPFYTVEMPVRCAKFDSGLDTYIKARS</sequence>